<protein>
    <submittedName>
        <fullName evidence="1">Uncharacterized protein</fullName>
    </submittedName>
</protein>
<sequence>AVGSRLCYYHKCKDLRSVAGASGQLDKFSCEHLDFVKESISSTASYCLTKELLDEYPGSSGV</sequence>
<organism evidence="1 2">
    <name type="scientific">Desmophyllum pertusum</name>
    <dbReference type="NCBI Taxonomy" id="174260"/>
    <lineage>
        <taxon>Eukaryota</taxon>
        <taxon>Metazoa</taxon>
        <taxon>Cnidaria</taxon>
        <taxon>Anthozoa</taxon>
        <taxon>Hexacorallia</taxon>
        <taxon>Scleractinia</taxon>
        <taxon>Caryophylliina</taxon>
        <taxon>Caryophylliidae</taxon>
        <taxon>Desmophyllum</taxon>
    </lineage>
</organism>
<reference evidence="1" key="1">
    <citation type="submission" date="2023-01" db="EMBL/GenBank/DDBJ databases">
        <title>Genome assembly of the deep-sea coral Lophelia pertusa.</title>
        <authorList>
            <person name="Herrera S."/>
            <person name="Cordes E."/>
        </authorList>
    </citation>
    <scope>NUCLEOTIDE SEQUENCE</scope>
    <source>
        <strain evidence="1">USNM1676648</strain>
        <tissue evidence="1">Polyp</tissue>
    </source>
</reference>
<evidence type="ECO:0000313" key="1">
    <source>
        <dbReference type="EMBL" id="KAJ7362155.1"/>
    </source>
</evidence>
<accession>A0A9X0CL95</accession>
<dbReference type="Proteomes" id="UP001163046">
    <property type="component" value="Unassembled WGS sequence"/>
</dbReference>
<dbReference type="EMBL" id="MU827307">
    <property type="protein sequence ID" value="KAJ7362155.1"/>
    <property type="molecule type" value="Genomic_DNA"/>
</dbReference>
<proteinExistence type="predicted"/>
<keyword evidence="2" id="KW-1185">Reference proteome</keyword>
<comment type="caution">
    <text evidence="1">The sequence shown here is derived from an EMBL/GenBank/DDBJ whole genome shotgun (WGS) entry which is preliminary data.</text>
</comment>
<name>A0A9X0CL95_9CNID</name>
<feature type="non-terminal residue" evidence="1">
    <location>
        <position position="1"/>
    </location>
</feature>
<gene>
    <name evidence="1" type="ORF">OS493_013247</name>
</gene>
<dbReference type="AlphaFoldDB" id="A0A9X0CL95"/>
<evidence type="ECO:0000313" key="2">
    <source>
        <dbReference type="Proteomes" id="UP001163046"/>
    </source>
</evidence>